<keyword evidence="5" id="KW-0966">Cell projection</keyword>
<gene>
    <name evidence="6" type="ORF">S12H4_22945</name>
</gene>
<dbReference type="AlphaFoldDB" id="X1RH53"/>
<organism evidence="6">
    <name type="scientific">marine sediment metagenome</name>
    <dbReference type="NCBI Taxonomy" id="412755"/>
    <lineage>
        <taxon>unclassified sequences</taxon>
        <taxon>metagenomes</taxon>
        <taxon>ecological metagenomes</taxon>
    </lineage>
</organism>
<keyword evidence="3" id="KW-0677">Repeat</keyword>
<evidence type="ECO:0008006" key="7">
    <source>
        <dbReference type="Google" id="ProtNLM"/>
    </source>
</evidence>
<keyword evidence="4" id="KW-0969">Cilium</keyword>
<dbReference type="InterPro" id="IPR032675">
    <property type="entry name" value="LRR_dom_sf"/>
</dbReference>
<dbReference type="PANTHER" id="PTHR45973:SF9">
    <property type="entry name" value="LEUCINE-RICH REPEAT-CONTAINING PROTEIN 46"/>
    <property type="match status" value="1"/>
</dbReference>
<dbReference type="SUPFAM" id="SSF52058">
    <property type="entry name" value="L domain-like"/>
    <property type="match status" value="1"/>
</dbReference>
<evidence type="ECO:0000256" key="4">
    <source>
        <dbReference type="ARBA" id="ARBA00023069"/>
    </source>
</evidence>
<evidence type="ECO:0000256" key="5">
    <source>
        <dbReference type="ARBA" id="ARBA00023273"/>
    </source>
</evidence>
<dbReference type="PROSITE" id="PS51450">
    <property type="entry name" value="LRR"/>
    <property type="match status" value="1"/>
</dbReference>
<evidence type="ECO:0000313" key="6">
    <source>
        <dbReference type="EMBL" id="GAI80057.1"/>
    </source>
</evidence>
<comment type="subcellular location">
    <subcellularLocation>
        <location evidence="1">Cell projection</location>
        <location evidence="1">Cilium</location>
    </subcellularLocation>
</comment>
<accession>X1RH53</accession>
<evidence type="ECO:0000256" key="1">
    <source>
        <dbReference type="ARBA" id="ARBA00004138"/>
    </source>
</evidence>
<dbReference type="PANTHER" id="PTHR45973">
    <property type="entry name" value="PROTEIN PHOSPHATASE 1 REGULATORY SUBUNIT SDS22-RELATED"/>
    <property type="match status" value="1"/>
</dbReference>
<name>X1RH53_9ZZZZ</name>
<dbReference type="EMBL" id="BARW01012071">
    <property type="protein sequence ID" value="GAI80057.1"/>
    <property type="molecule type" value="Genomic_DNA"/>
</dbReference>
<dbReference type="SMART" id="SM00365">
    <property type="entry name" value="LRR_SD22"/>
    <property type="match status" value="2"/>
</dbReference>
<dbReference type="Pfam" id="PF13855">
    <property type="entry name" value="LRR_8"/>
    <property type="match status" value="1"/>
</dbReference>
<evidence type="ECO:0000256" key="3">
    <source>
        <dbReference type="ARBA" id="ARBA00022737"/>
    </source>
</evidence>
<reference evidence="6" key="1">
    <citation type="journal article" date="2014" name="Front. Microbiol.">
        <title>High frequency of phylogenetically diverse reductive dehalogenase-homologous genes in deep subseafloor sedimentary metagenomes.</title>
        <authorList>
            <person name="Kawai M."/>
            <person name="Futagami T."/>
            <person name="Toyoda A."/>
            <person name="Takaki Y."/>
            <person name="Nishi S."/>
            <person name="Hori S."/>
            <person name="Arai W."/>
            <person name="Tsubouchi T."/>
            <person name="Morono Y."/>
            <person name="Uchiyama I."/>
            <person name="Ito T."/>
            <person name="Fujiyama A."/>
            <person name="Inagaki F."/>
            <person name="Takami H."/>
        </authorList>
    </citation>
    <scope>NUCLEOTIDE SEQUENCE</scope>
    <source>
        <strain evidence="6">Expedition CK06-06</strain>
    </source>
</reference>
<dbReference type="InterPro" id="IPR001611">
    <property type="entry name" value="Leu-rich_rpt"/>
</dbReference>
<comment type="caution">
    <text evidence="6">The sequence shown here is derived from an EMBL/GenBank/DDBJ whole genome shotgun (WGS) entry which is preliminary data.</text>
</comment>
<keyword evidence="2" id="KW-0433">Leucine-rich repeat</keyword>
<evidence type="ECO:0000256" key="2">
    <source>
        <dbReference type="ARBA" id="ARBA00022614"/>
    </source>
</evidence>
<proteinExistence type="predicted"/>
<feature type="non-terminal residue" evidence="6">
    <location>
        <position position="1"/>
    </location>
</feature>
<dbReference type="InterPro" id="IPR050576">
    <property type="entry name" value="Cilia_flagella_integrity"/>
</dbReference>
<dbReference type="Gene3D" id="3.80.10.10">
    <property type="entry name" value="Ribonuclease Inhibitor"/>
    <property type="match status" value="1"/>
</dbReference>
<sequence>IRWASANYIKDFFLDKSLSLIEWVAQYETDYYCLCTIIQTLVELNNHESKSILVNMIKKIRKTKYLDEKNKIENRKFKRSIKKFIKKAKLEICTHKELAEIIVNYLTIYALTKKFYSVYFELENALVVKLDLADVEYEVRGWKADFKNNIKEISEITGLENLKHLTHLNLSNNQIETIEDLRNLENLTHLFIANNKIHDSENVEYIKKMLNLKYLDLA</sequence>
<feature type="non-terminal residue" evidence="6">
    <location>
        <position position="218"/>
    </location>
</feature>
<protein>
    <recommendedName>
        <fullName evidence="7">Leucine-rich repeat domain-containing protein</fullName>
    </recommendedName>
</protein>